<dbReference type="EMBL" id="CAJPWZ010000744">
    <property type="protein sequence ID" value="CAG2200400.1"/>
    <property type="molecule type" value="Genomic_DNA"/>
</dbReference>
<evidence type="ECO:0000256" key="1">
    <source>
        <dbReference type="SAM" id="Coils"/>
    </source>
</evidence>
<dbReference type="AlphaFoldDB" id="A0A8S3QZU0"/>
<name>A0A8S3QZU0_MYTED</name>
<dbReference type="OrthoDB" id="5953973at2759"/>
<comment type="caution">
    <text evidence="2">The sequence shown here is derived from an EMBL/GenBank/DDBJ whole genome shotgun (WGS) entry which is preliminary data.</text>
</comment>
<evidence type="ECO:0000313" key="2">
    <source>
        <dbReference type="EMBL" id="CAG2200400.1"/>
    </source>
</evidence>
<proteinExistence type="predicted"/>
<protein>
    <submittedName>
        <fullName evidence="2">Uncharacterized protein</fullName>
    </submittedName>
</protein>
<accession>A0A8S3QZU0</accession>
<gene>
    <name evidence="2" type="ORF">MEDL_15072</name>
</gene>
<feature type="coiled-coil region" evidence="1">
    <location>
        <begin position="296"/>
        <end position="351"/>
    </location>
</feature>
<keyword evidence="1" id="KW-0175">Coiled coil</keyword>
<sequence length="371" mass="42281">MSLKLVDQTIELETIGGFHGQSLIDVDDVRRLSLYATIRGDDLKDLRNLSGNGLNKQKIDKKVGTGLSLQDLFSQQQLQYSADGPIKESSSTDSLNRDDVVKIDLVVCDQLGIEYTVQGIKKHEFPVIGFHLDNRVCPGFTYHVRDLRTDREVLEGEPRVLQSIGMGYGKRLTFKGDKLNLNDCYFWTDNNPEGYGFAIRVVSKGDNFVIYDSLNQSIGDVIIESVEGPQVEESMKCCKGDVTKMVRVRFTCSIRYHNKLEQNLYDIANQDLQSLDGLVEITKSKKSKEAMIEHYLNKIEHDLNKIQHDLGKIEHDLNKTRHDLNKIGQDLSKIEHDLSKIEHDISKVEHNIDKIDHDLYVKIEHGLNKID</sequence>
<dbReference type="Proteomes" id="UP000683360">
    <property type="component" value="Unassembled WGS sequence"/>
</dbReference>
<reference evidence="2" key="1">
    <citation type="submission" date="2021-03" db="EMBL/GenBank/DDBJ databases">
        <authorList>
            <person name="Bekaert M."/>
        </authorList>
    </citation>
    <scope>NUCLEOTIDE SEQUENCE</scope>
</reference>
<keyword evidence="3" id="KW-1185">Reference proteome</keyword>
<evidence type="ECO:0000313" key="3">
    <source>
        <dbReference type="Proteomes" id="UP000683360"/>
    </source>
</evidence>
<dbReference type="Gene3D" id="1.20.1480.30">
    <property type="entry name" value="Designed four-helix bundle protein"/>
    <property type="match status" value="1"/>
</dbReference>
<organism evidence="2 3">
    <name type="scientific">Mytilus edulis</name>
    <name type="common">Blue mussel</name>
    <dbReference type="NCBI Taxonomy" id="6550"/>
    <lineage>
        <taxon>Eukaryota</taxon>
        <taxon>Metazoa</taxon>
        <taxon>Spiralia</taxon>
        <taxon>Lophotrochozoa</taxon>
        <taxon>Mollusca</taxon>
        <taxon>Bivalvia</taxon>
        <taxon>Autobranchia</taxon>
        <taxon>Pteriomorphia</taxon>
        <taxon>Mytilida</taxon>
        <taxon>Mytiloidea</taxon>
        <taxon>Mytilidae</taxon>
        <taxon>Mytilinae</taxon>
        <taxon>Mytilus</taxon>
    </lineage>
</organism>